<dbReference type="Gene3D" id="3.20.20.370">
    <property type="entry name" value="Glycoside hydrolase/deacetylase"/>
    <property type="match status" value="1"/>
</dbReference>
<dbReference type="InterPro" id="IPR011330">
    <property type="entry name" value="Glyco_hydro/deAcase_b/a-brl"/>
</dbReference>
<protein>
    <recommendedName>
        <fullName evidence="4">Polysaccharide deacetylase</fullName>
    </recommendedName>
</protein>
<dbReference type="GO" id="GO:0005975">
    <property type="term" value="P:carbohydrate metabolic process"/>
    <property type="evidence" value="ECO:0007669"/>
    <property type="project" value="InterPro"/>
</dbReference>
<dbReference type="PANTHER" id="PTHR43123">
    <property type="entry name" value="POLYSACCHARIDE DEACETYLASE-RELATED"/>
    <property type="match status" value="1"/>
</dbReference>
<evidence type="ECO:0000313" key="2">
    <source>
        <dbReference type="EMBL" id="GEP53333.1"/>
    </source>
</evidence>
<organism evidence="2 3">
    <name type="scientific">Reyranella soli</name>
    <dbReference type="NCBI Taxonomy" id="1230389"/>
    <lineage>
        <taxon>Bacteria</taxon>
        <taxon>Pseudomonadati</taxon>
        <taxon>Pseudomonadota</taxon>
        <taxon>Alphaproteobacteria</taxon>
        <taxon>Hyphomicrobiales</taxon>
        <taxon>Reyranellaceae</taxon>
        <taxon>Reyranella</taxon>
    </lineage>
</organism>
<gene>
    <name evidence="2" type="ORF">RSO01_04990</name>
</gene>
<feature type="signal peptide" evidence="1">
    <location>
        <begin position="1"/>
        <end position="21"/>
    </location>
</feature>
<keyword evidence="3" id="KW-1185">Reference proteome</keyword>
<proteinExistence type="predicted"/>
<accession>A0A512N2Z4</accession>
<sequence length="322" mass="35383">MAWIMRATTLLLSLLALLAWASPSSSQTTQDWITGAPREAMPIKAWPGGKKVAVCFVLYVEVWGRGHGPVFRPDKVGTNPDVLNESFRQYAIHWGVPRVGRLFKEQDVPITIALNAQFPGQHPETWKTFRASVPKAPILGHGMNNSTEELPLDKGLEAQKAYIKRVLDLIEKDTGARPRGWSSPSVTPNVDTFAATVGEGIRYSLDGMDSEVLSRLMTPAGPLVLIPYPTQTVDMGQYLGRQKEPVDFERQWIDYVDELAREADGDTDRPATVVAIGVHPFVMGTPSGAAAFRRVLEALKEQPLVWLTDTDAVMAAAGVKQP</sequence>
<feature type="chain" id="PRO_5021968951" description="Polysaccharide deacetylase" evidence="1">
    <location>
        <begin position="22"/>
        <end position="322"/>
    </location>
</feature>
<dbReference type="EMBL" id="BKAJ01000007">
    <property type="protein sequence ID" value="GEP53333.1"/>
    <property type="molecule type" value="Genomic_DNA"/>
</dbReference>
<comment type="caution">
    <text evidence="2">The sequence shown here is derived from an EMBL/GenBank/DDBJ whole genome shotgun (WGS) entry which is preliminary data.</text>
</comment>
<keyword evidence="1" id="KW-0732">Signal</keyword>
<evidence type="ECO:0008006" key="4">
    <source>
        <dbReference type="Google" id="ProtNLM"/>
    </source>
</evidence>
<dbReference type="Proteomes" id="UP000321058">
    <property type="component" value="Unassembled WGS sequence"/>
</dbReference>
<dbReference type="SUPFAM" id="SSF88713">
    <property type="entry name" value="Glycoside hydrolase/deacetylase"/>
    <property type="match status" value="1"/>
</dbReference>
<dbReference type="PANTHER" id="PTHR43123:SF4">
    <property type="entry name" value="POLYSACCHARIDE DEACETYLASE"/>
    <property type="match status" value="1"/>
</dbReference>
<evidence type="ECO:0000256" key="1">
    <source>
        <dbReference type="SAM" id="SignalP"/>
    </source>
</evidence>
<evidence type="ECO:0000313" key="3">
    <source>
        <dbReference type="Proteomes" id="UP000321058"/>
    </source>
</evidence>
<name>A0A512N2Z4_9HYPH</name>
<reference evidence="2 3" key="1">
    <citation type="submission" date="2019-07" db="EMBL/GenBank/DDBJ databases">
        <title>Whole genome shotgun sequence of Reyranella soli NBRC 108950.</title>
        <authorList>
            <person name="Hosoyama A."/>
            <person name="Uohara A."/>
            <person name="Ohji S."/>
            <person name="Ichikawa N."/>
        </authorList>
    </citation>
    <scope>NUCLEOTIDE SEQUENCE [LARGE SCALE GENOMIC DNA]</scope>
    <source>
        <strain evidence="2 3">NBRC 108950</strain>
    </source>
</reference>
<dbReference type="AlphaFoldDB" id="A0A512N2Z4"/>